<gene>
    <name evidence="1" type="ORF">BLIN9172_03428</name>
</gene>
<accession>A0A2H1KQC3</accession>
<evidence type="ECO:0000313" key="2">
    <source>
        <dbReference type="Proteomes" id="UP000234641"/>
    </source>
</evidence>
<protein>
    <submittedName>
        <fullName evidence="1">Uncharacterized protein</fullName>
    </submittedName>
</protein>
<evidence type="ECO:0000313" key="1">
    <source>
        <dbReference type="EMBL" id="SMY01839.1"/>
    </source>
</evidence>
<name>A0A2H1KQC3_BRELN</name>
<dbReference type="Proteomes" id="UP000234641">
    <property type="component" value="Unassembled WGS sequence"/>
</dbReference>
<proteinExistence type="predicted"/>
<sequence length="68" mass="7685">MIAVNDKNRGREWNTLVDLVVSLRTVGESNGVLEKHYTPLVNLAAINSLPLSLLLRHLQTPSWHRQAK</sequence>
<reference evidence="1 2" key="1">
    <citation type="submission" date="2017-03" db="EMBL/GenBank/DDBJ databases">
        <authorList>
            <person name="Afonso C.L."/>
            <person name="Miller P.J."/>
            <person name="Scott M.A."/>
            <person name="Spackman E."/>
            <person name="Goraichik I."/>
            <person name="Dimitrov K.M."/>
            <person name="Suarez D.L."/>
            <person name="Swayne D.E."/>
        </authorList>
    </citation>
    <scope>NUCLEOTIDE SEQUENCE [LARGE SCALE GENOMIC DNA]</scope>
    <source>
        <strain evidence="1 2">ATCC 9172</strain>
    </source>
</reference>
<organism evidence="1 2">
    <name type="scientific">Brevibacterium linens ATCC 9172</name>
    <dbReference type="NCBI Taxonomy" id="1255617"/>
    <lineage>
        <taxon>Bacteria</taxon>
        <taxon>Bacillati</taxon>
        <taxon>Actinomycetota</taxon>
        <taxon>Actinomycetes</taxon>
        <taxon>Micrococcales</taxon>
        <taxon>Brevibacteriaceae</taxon>
        <taxon>Brevibacterium</taxon>
    </lineage>
</organism>
<dbReference type="AlphaFoldDB" id="A0A2H1KQC3"/>
<dbReference type="EMBL" id="FXYY01000041">
    <property type="protein sequence ID" value="SMY01839.1"/>
    <property type="molecule type" value="Genomic_DNA"/>
</dbReference>